<accession>A0A8J7G4A0</accession>
<dbReference type="Proteomes" id="UP000608754">
    <property type="component" value="Unassembled WGS sequence"/>
</dbReference>
<gene>
    <name evidence="1" type="ORF">IM532_02805</name>
</gene>
<sequence>MNLDIKTHITTNLSASEIEKYYTERVRSRLRQMINVLSVTAERKDKRI</sequence>
<evidence type="ECO:0000313" key="1">
    <source>
        <dbReference type="EMBL" id="MBF0596402.1"/>
    </source>
</evidence>
<dbReference type="RefSeq" id="WP_194181938.1">
    <property type="nucleotide sequence ID" value="NZ_JADGIK010000002.1"/>
</dbReference>
<dbReference type="Gene3D" id="3.40.50.300">
    <property type="entry name" value="P-loop containing nucleotide triphosphate hydrolases"/>
    <property type="match status" value="1"/>
</dbReference>
<dbReference type="InterPro" id="IPR027417">
    <property type="entry name" value="P-loop_NTPase"/>
</dbReference>
<organism evidence="1 2">
    <name type="scientific">Faecalibacter rhinopitheci</name>
    <dbReference type="NCBI Taxonomy" id="2779678"/>
    <lineage>
        <taxon>Bacteria</taxon>
        <taxon>Pseudomonadati</taxon>
        <taxon>Bacteroidota</taxon>
        <taxon>Flavobacteriia</taxon>
        <taxon>Flavobacteriales</taxon>
        <taxon>Weeksellaceae</taxon>
        <taxon>Faecalibacter</taxon>
    </lineage>
</organism>
<reference evidence="1" key="1">
    <citation type="submission" date="2020-10" db="EMBL/GenBank/DDBJ databases">
        <authorList>
            <person name="Lu T."/>
            <person name="Wang Q."/>
            <person name="Han X."/>
        </authorList>
    </citation>
    <scope>NUCLEOTIDE SEQUENCE</scope>
    <source>
        <strain evidence="1">WQ 117</strain>
    </source>
</reference>
<protein>
    <submittedName>
        <fullName evidence="1">Uncharacterized protein</fullName>
    </submittedName>
</protein>
<proteinExistence type="predicted"/>
<evidence type="ECO:0000313" key="2">
    <source>
        <dbReference type="Proteomes" id="UP000608754"/>
    </source>
</evidence>
<keyword evidence="2" id="KW-1185">Reference proteome</keyword>
<name>A0A8J7G4A0_9FLAO</name>
<dbReference type="AlphaFoldDB" id="A0A8J7G4A0"/>
<comment type="caution">
    <text evidence="1">The sequence shown here is derived from an EMBL/GenBank/DDBJ whole genome shotgun (WGS) entry which is preliminary data.</text>
</comment>
<dbReference type="EMBL" id="JADGIK010000002">
    <property type="protein sequence ID" value="MBF0596402.1"/>
    <property type="molecule type" value="Genomic_DNA"/>
</dbReference>